<dbReference type="RefSeq" id="WP_134749783.1">
    <property type="nucleotide sequence ID" value="NZ_CP038148.1"/>
</dbReference>
<evidence type="ECO:0000313" key="1">
    <source>
        <dbReference type="EMBL" id="QBQ98191.1"/>
    </source>
</evidence>
<dbReference type="KEGG" id="ppai:E1956_14085"/>
<reference evidence="1 2" key="1">
    <citation type="submission" date="2019-03" db="EMBL/GenBank/DDBJ databases">
        <title>Paraburkholderia sp. 7MH5, isolated from subtropical forest soil.</title>
        <authorList>
            <person name="Gao Z.-H."/>
            <person name="Qiu L.-H."/>
        </authorList>
    </citation>
    <scope>NUCLEOTIDE SEQUENCE [LARGE SCALE GENOMIC DNA]</scope>
    <source>
        <strain evidence="1 2">7MH5</strain>
    </source>
</reference>
<accession>A0A4P7CVS0</accession>
<dbReference type="EMBL" id="CP038148">
    <property type="protein sequence ID" value="QBQ98191.1"/>
    <property type="molecule type" value="Genomic_DNA"/>
</dbReference>
<evidence type="ECO:0000313" key="2">
    <source>
        <dbReference type="Proteomes" id="UP000295727"/>
    </source>
</evidence>
<organism evidence="1 2">
    <name type="scientific">Paraburkholderia pallida</name>
    <dbReference type="NCBI Taxonomy" id="2547399"/>
    <lineage>
        <taxon>Bacteria</taxon>
        <taxon>Pseudomonadati</taxon>
        <taxon>Pseudomonadota</taxon>
        <taxon>Betaproteobacteria</taxon>
        <taxon>Burkholderiales</taxon>
        <taxon>Burkholderiaceae</taxon>
        <taxon>Paraburkholderia</taxon>
    </lineage>
</organism>
<protein>
    <submittedName>
        <fullName evidence="1">Uncharacterized protein</fullName>
    </submittedName>
</protein>
<dbReference type="Proteomes" id="UP000295727">
    <property type="component" value="Chromosome 1"/>
</dbReference>
<dbReference type="AlphaFoldDB" id="A0A4P7CVS0"/>
<name>A0A4P7CVS0_9BURK</name>
<sequence>MNEQQLRAIHAQASAAVARTDRTLTPAEDRFWPLYLAAEVTAASATKQTSWTQTQIDGLLADADATTLLPCMDRWFKEMNGEEE</sequence>
<proteinExistence type="predicted"/>
<keyword evidence="2" id="KW-1185">Reference proteome</keyword>
<gene>
    <name evidence="1" type="ORF">E1956_14085</name>
</gene>